<dbReference type="InterPro" id="IPR041624">
    <property type="entry name" value="RGI_lyase"/>
</dbReference>
<name>A0A839DZK2_9PSEU</name>
<comment type="caution">
    <text evidence="5">The sequence shown here is derived from an EMBL/GenBank/DDBJ whole genome shotgun (WGS) entry which is preliminary data.</text>
</comment>
<dbReference type="Pfam" id="PF18370">
    <property type="entry name" value="RGI_lyase"/>
    <property type="match status" value="1"/>
</dbReference>
<sequence>MRRSRKLLAAGLGGLLALTVPGAAQAGTGEPPAHSSAPAGRTGQAASTMDRGLTAVSTARGVLVSWRLFADEPRDVGFDVYRGGHKLNEQPIVDSTNFLDRGGTPDSVYRLRVAGSRTEKTVTTRTWSAPHRDIPLDKPAGGTTPDGVDHTYRANDASVGDLDGDGQYEIVLKWDPTNSHDNSQEGYTGEVFLDAYELDGTRLWRIGLGPNVRAGAHYTQFLVYDFDGDGLSEVVFKTADGTVDGTGRVIGDPNADHRNDRGRVLTGPEYLTVFDGRTGKALATTDFAPARGDLCDWGDCYGNRGKRFLAAVAYLDGEHPSIVMGRGYYAKTMVSTFDWRGGELRHRWTFDSEAPGNGDYAGQGNHNLSVADVDDDGRDEIVYGGMALDDDGTGLYTTGLGHGDAMHLGDLDPARPGLEVFGVHENTDSALGVEFRDADSGEALWGVRTGKDTGRGLTADIDPDHPGAEAWATGGAWNSPTGYLRSAQGKEISTTIPPANFAVWWDGDLGRELLDHDYDASSGTGTGRIDDWNPGTKSLENLLTATGTTSINGTKGNPSLQADILGDWREEVLWPTEDSTSLRLYSTPHPTEHRLPSLMQDHVYRMGVAWQNVAYNQPPHTGYYLGWGM</sequence>
<dbReference type="EMBL" id="JACGWZ010000005">
    <property type="protein sequence ID" value="MBA8826443.1"/>
    <property type="molecule type" value="Genomic_DNA"/>
</dbReference>
<dbReference type="CDD" id="cd10318">
    <property type="entry name" value="RGL11"/>
    <property type="match status" value="1"/>
</dbReference>
<evidence type="ECO:0000313" key="5">
    <source>
        <dbReference type="EMBL" id="MBA8826443.1"/>
    </source>
</evidence>
<dbReference type="InterPro" id="IPR049366">
    <property type="entry name" value="RGL11_C"/>
</dbReference>
<evidence type="ECO:0000259" key="3">
    <source>
        <dbReference type="Pfam" id="PF18370"/>
    </source>
</evidence>
<protein>
    <recommendedName>
        <fullName evidence="7">Rhamnogalacturonan lyase</fullName>
    </recommendedName>
</protein>
<dbReference type="GO" id="GO:0005975">
    <property type="term" value="P:carbohydrate metabolic process"/>
    <property type="evidence" value="ECO:0007669"/>
    <property type="project" value="UniProtKB-ARBA"/>
</dbReference>
<feature type="domain" description="Rhamnogalacturonan I lyase beta-sheet" evidence="3">
    <location>
        <begin position="47"/>
        <end position="127"/>
    </location>
</feature>
<keyword evidence="2" id="KW-0732">Signal</keyword>
<dbReference type="Proteomes" id="UP000569329">
    <property type="component" value="Unassembled WGS sequence"/>
</dbReference>
<feature type="signal peptide" evidence="2">
    <location>
        <begin position="1"/>
        <end position="26"/>
    </location>
</feature>
<gene>
    <name evidence="5" type="ORF">FHX42_003819</name>
</gene>
<feature type="chain" id="PRO_5032516018" description="Rhamnogalacturonan lyase" evidence="2">
    <location>
        <begin position="27"/>
        <end position="629"/>
    </location>
</feature>
<evidence type="ECO:0000256" key="2">
    <source>
        <dbReference type="SAM" id="SignalP"/>
    </source>
</evidence>
<dbReference type="AlphaFoldDB" id="A0A839DZK2"/>
<dbReference type="SUPFAM" id="SSF69318">
    <property type="entry name" value="Integrin alpha N-terminal domain"/>
    <property type="match status" value="1"/>
</dbReference>
<evidence type="ECO:0000256" key="1">
    <source>
        <dbReference type="SAM" id="MobiDB-lite"/>
    </source>
</evidence>
<evidence type="ECO:0000313" key="6">
    <source>
        <dbReference type="Proteomes" id="UP000569329"/>
    </source>
</evidence>
<proteinExistence type="predicted"/>
<reference evidence="5 6" key="1">
    <citation type="submission" date="2020-07" db="EMBL/GenBank/DDBJ databases">
        <title>Sequencing the genomes of 1000 actinobacteria strains.</title>
        <authorList>
            <person name="Klenk H.-P."/>
        </authorList>
    </citation>
    <scope>NUCLEOTIDE SEQUENCE [LARGE SCALE GENOMIC DNA]</scope>
    <source>
        <strain evidence="5 6">DSM 45975</strain>
    </source>
</reference>
<dbReference type="Pfam" id="PF21348">
    <property type="entry name" value="RGL11_C"/>
    <property type="match status" value="1"/>
</dbReference>
<accession>A0A839DZK2</accession>
<feature type="domain" description="Rhamnogalacturonan lyase family 11 C-terminal" evidence="4">
    <location>
        <begin position="132"/>
        <end position="629"/>
    </location>
</feature>
<dbReference type="InterPro" id="IPR034641">
    <property type="entry name" value="RGL11"/>
</dbReference>
<organism evidence="5 6">
    <name type="scientific">Halosaccharopolyspora lacisalsi</name>
    <dbReference type="NCBI Taxonomy" id="1000566"/>
    <lineage>
        <taxon>Bacteria</taxon>
        <taxon>Bacillati</taxon>
        <taxon>Actinomycetota</taxon>
        <taxon>Actinomycetes</taxon>
        <taxon>Pseudonocardiales</taxon>
        <taxon>Pseudonocardiaceae</taxon>
        <taxon>Halosaccharopolyspora</taxon>
    </lineage>
</organism>
<evidence type="ECO:0000259" key="4">
    <source>
        <dbReference type="Pfam" id="PF21348"/>
    </source>
</evidence>
<dbReference type="PANTHER" id="PTHR43118:SF1">
    <property type="entry name" value="RHAMNOGALACTURONAN LYASE (EUROFUNG)"/>
    <property type="match status" value="1"/>
</dbReference>
<dbReference type="RefSeq" id="WP_182545653.1">
    <property type="nucleotide sequence ID" value="NZ_JACGWZ010000005.1"/>
</dbReference>
<dbReference type="PANTHER" id="PTHR43118">
    <property type="entry name" value="RHAMNOGALACTURONAN LYASE (EUROFUNG)"/>
    <property type="match status" value="1"/>
</dbReference>
<keyword evidence="6" id="KW-1185">Reference proteome</keyword>
<dbReference type="InterPro" id="IPR013783">
    <property type="entry name" value="Ig-like_fold"/>
</dbReference>
<feature type="region of interest" description="Disordered" evidence="1">
    <location>
        <begin position="121"/>
        <end position="147"/>
    </location>
</feature>
<evidence type="ECO:0008006" key="7">
    <source>
        <dbReference type="Google" id="ProtNLM"/>
    </source>
</evidence>
<dbReference type="Gene3D" id="2.60.40.10">
    <property type="entry name" value="Immunoglobulins"/>
    <property type="match status" value="1"/>
</dbReference>
<dbReference type="InterPro" id="IPR028994">
    <property type="entry name" value="Integrin_alpha_N"/>
</dbReference>
<feature type="region of interest" description="Disordered" evidence="1">
    <location>
        <begin position="23"/>
        <end position="51"/>
    </location>
</feature>